<dbReference type="Proteomes" id="UP000176854">
    <property type="component" value="Unassembled WGS sequence"/>
</dbReference>
<name>A0A1F5Z9F2_9BACT</name>
<protein>
    <submittedName>
        <fullName evidence="2">Uncharacterized protein</fullName>
    </submittedName>
</protein>
<feature type="transmembrane region" description="Helical" evidence="1">
    <location>
        <begin position="204"/>
        <end position="221"/>
    </location>
</feature>
<organism evidence="2 3">
    <name type="scientific">Candidatus Gottesmanbacteria bacterium RBG_16_43_7</name>
    <dbReference type="NCBI Taxonomy" id="1798373"/>
    <lineage>
        <taxon>Bacteria</taxon>
        <taxon>Candidatus Gottesmaniibacteriota</taxon>
    </lineage>
</organism>
<comment type="caution">
    <text evidence="2">The sequence shown here is derived from an EMBL/GenBank/DDBJ whole genome shotgun (WGS) entry which is preliminary data.</text>
</comment>
<reference evidence="2 3" key="1">
    <citation type="journal article" date="2016" name="Nat. Commun.">
        <title>Thousands of microbial genomes shed light on interconnected biogeochemical processes in an aquifer system.</title>
        <authorList>
            <person name="Anantharaman K."/>
            <person name="Brown C.T."/>
            <person name="Hug L.A."/>
            <person name="Sharon I."/>
            <person name="Castelle C.J."/>
            <person name="Probst A.J."/>
            <person name="Thomas B.C."/>
            <person name="Singh A."/>
            <person name="Wilkins M.J."/>
            <person name="Karaoz U."/>
            <person name="Brodie E.L."/>
            <person name="Williams K.H."/>
            <person name="Hubbard S.S."/>
            <person name="Banfield J.F."/>
        </authorList>
    </citation>
    <scope>NUCLEOTIDE SEQUENCE [LARGE SCALE GENOMIC DNA]</scope>
</reference>
<feature type="transmembrane region" description="Helical" evidence="1">
    <location>
        <begin position="74"/>
        <end position="96"/>
    </location>
</feature>
<evidence type="ECO:0000313" key="3">
    <source>
        <dbReference type="Proteomes" id="UP000176854"/>
    </source>
</evidence>
<keyword evidence="1" id="KW-0472">Membrane</keyword>
<feature type="transmembrane region" description="Helical" evidence="1">
    <location>
        <begin position="227"/>
        <end position="245"/>
    </location>
</feature>
<feature type="transmembrane region" description="Helical" evidence="1">
    <location>
        <begin position="34"/>
        <end position="54"/>
    </location>
</feature>
<dbReference type="EMBL" id="MFJC01000032">
    <property type="protein sequence ID" value="OGG08993.1"/>
    <property type="molecule type" value="Genomic_DNA"/>
</dbReference>
<feature type="transmembrane region" description="Helical" evidence="1">
    <location>
        <begin position="128"/>
        <end position="152"/>
    </location>
</feature>
<dbReference type="AlphaFoldDB" id="A0A1F5Z9F2"/>
<proteinExistence type="predicted"/>
<feature type="transmembrane region" description="Helical" evidence="1">
    <location>
        <begin position="172"/>
        <end position="192"/>
    </location>
</feature>
<gene>
    <name evidence="2" type="ORF">A2154_01820</name>
</gene>
<sequence>MTNFLYVFRTRWNADPRQAVSLSQFVLIQLMRDVIWAVCALVPISIIAVVRWLWPQVIPFHLFEFWAFKGPYDQLILMALGLLAVGFVINLPKLILTLNHPQMSQQAETVFKFGFLISLRAGILEELVFRWLLFYSWMWILYLLNRIIFSAPELVYTHYFADILNATTARQLAPFFLSMAWNVGAAIGVSNGKFRDGHLYQGKTGVAIAYLVGFFFFYIMFHHGLVAAMIIHAVYDMFIFGLLYMDMAAERKILPILVERYRHNRLFITVLRLLIPARSRE</sequence>
<evidence type="ECO:0000256" key="1">
    <source>
        <dbReference type="SAM" id="Phobius"/>
    </source>
</evidence>
<keyword evidence="1" id="KW-1133">Transmembrane helix</keyword>
<accession>A0A1F5Z9F2</accession>
<evidence type="ECO:0000313" key="2">
    <source>
        <dbReference type="EMBL" id="OGG08993.1"/>
    </source>
</evidence>
<keyword evidence="1" id="KW-0812">Transmembrane</keyword>